<dbReference type="InterPro" id="IPR003593">
    <property type="entry name" value="AAA+_ATPase"/>
</dbReference>
<dbReference type="OrthoDB" id="2423195at2759"/>
<dbReference type="InterPro" id="IPR031248">
    <property type="entry name" value="RNF213"/>
</dbReference>
<dbReference type="PROSITE" id="PS51981">
    <property type="entry name" value="ZF_RZ"/>
    <property type="match status" value="1"/>
</dbReference>
<dbReference type="OMA" id="REHAYMP"/>
<dbReference type="GeneID" id="118415582"/>
<evidence type="ECO:0000313" key="12">
    <source>
        <dbReference type="RefSeq" id="XP_035676169.1"/>
    </source>
</evidence>
<sequence>MLADLTEATSDALNTFVLSKPLVEWMRVHTKDTKELKVFADLASISAGETDIEIDRVNMLLSAGIGYGPLIYDLKKDAGFTEMMQAVKRLETYLTQDPNLPKKLRDMKNHLAWLTHVQESHGSVEKSSLSQAEAINAKGIYEIGDIIQPKDIHEPLDGVISLRLSQAEGDADDRHYSVSNLKTLQSKLMLIAGTADKGKEEVEKFVEVFNGVSRLGNVYLRLRKTGSVLFDKWTCTVFCDPNKKVKAIIDFGFGSSTLTGKDKDLVTEVTNLAKLMESCLEGWLEFVDFKRGVYPELNNFTTEQIVVLRRELANVVNGAKASSQAIVLLDSVKTLCTVNDLQEAFSMIDLDDEITVDIGDEALVEDGQEGASSPEGLDQEALLRELHKLVSDLSDDVANAALKVSKRGTFDETLNEAMDWCIMNHNNEELAQKILVENKDDTADQNELDLAEANLEQTKEQVDPRENASRLAPLMSASSLGDLTRRFVDEAKERDETLVKKVTDIWHCYLKSIQFENMKEYLSLDHLGHILQALSTKEPTSQRRPWPDTYLKDGVPNLIVCPTGDMFRTVLSLYLHGGVESPLPSYSEVLLCTSETTTEEILLLLKRAMTDQTGRIFCLVNVDQLDHDVSVKAEEERSKLMHHHTRCHLVLTCASEKQHQSYIATALEQHRVQQFVSCSVKDVQAYLTAQLVQNHSINATEPASTLDYQRSSVRVISSDRPGLGKSLYVQRLAQKLHVKRQPTRRTSCYLKVPFHEAVIDVDSVLSALNKQEQNPEKPTPSIIHLDVSPMVRKGLDYFLFNLTVLGRVMGKDGKVWLRLPWDLYLIERTSDTPDLKITETSTNCHFPFVTFLPFATCRAPNEILARDTRFEQGTVEEQNAEDPIMYTTLFTTEEFQRPYQYLRHLESGEDLDKFTFTPGVFVNNHVDFLTVVLRHCGIKDPSWAELRHFLSFLNYQLRDYEQSDFCKTFLHDSLPGLRKFVVEFMIIMSKDFATPSLEMADESPSFKVDDTDAAETEDPIQYHLRRRWENSPHPYLFFNSDHHTMTFLGFHVDRNGNIRDPTDNSVLQHNVMKKQLWQGLDLQGVDLNANFDKMQRVEKIRKLRMVMGLDKGKYFDPDESYELTTDNVKKILAIHMRFRCNIPVIIMGETGCGKTRLVKFMCDLQAGPPANKDRPKNMIIMKLHGGVSAADIIRTVKKAQRLATENRRRHNVETVLFLDEANTSEAIGLIKEIMCDGTVNGKPLPTGEELKIVAAVNPRRHTRTMIRRLEQAGLGYHIRAEQTEDKLGRIPMRQLVYRVQPLPPSMLPLVWDFGQLNKQTERLYIEQMVKRCVSKDRIPAESVDVVTAVLTASQEFMRKKKDECSFVSLRDVERTLTVMAWFLQILPVLSALMNEKITRETRASTTQITNVCRALILALGVCYQARLEKRNDYRKAIAKHFNGQIFKLPRGAKTIERETEICQDVFLDQLETLLAPSIARNTALKENVFMMVVCIELRIPLFLVGKPGSSKSLAKSVVSDAMQGDSAPSDFFKRMKQAHMVSFQCSPLATPESIVKTFHQCSMFQQDKDLTKFVSVVVLDEIGLAEDSPKMPLKTLHALLEEGYIEESGNSDDTNLLQKKVAFVGISNWALDPAKMNRGIFLSRGVPDNEDLKKSARGICQHDERVMTQLQTMLGSLAGAYTDLYRPQLKDREYFGLRDFYSLIKMVSNFSRTSGHPPSRAELEHAIKRNFSGRDDVDPLQKFRKVLETCADQTLRPTDPDCSPLGLIKASLEGVHGDSEGRYLLILTKNYAALALLQQELLDPNSTVILFGSSFPQDQEYTQICRDINRIKVCMETGRTVVLLNLENLYESLYDALNQYYVEMGGQKYVDLGLGTHRVKCRVHKDFRLLVVAEKDIVYEKFPIPLINRLEKHVLSVSTILTPAQCGIAKRVGEWAKAFVNEAGARNRNRCNKKPDEAFIGYHEDLPATVVHRVCQDVDTNGDMWEETVFERAKETLLQCATPDAVVCLGSSHLTSEADTLAHKYFHDQHHSSLADFLLHNIQKEGRTGLLAQVTTHGRLLSRHDLPNLRETLSLKAVVQLLSLQQFDTEQQFSRRIGLFLEESLAEGGLMVVQCDSGDINTNLIACASYTVNTERAQTGNLRSSVVFVIQLPRNTRKGFSGLGGGQWQCYHIDDVHPPDNSSPDVATMLGRSVSSLIRQRVTTLLDLNDDALTDLCMAVNSIQIQNVNSPRQDIKSERLASPKDQQREPVPQDTIEPDNSELEDRIDVATLFRSSVQSAAARLTDPSEVKQRTIDRIELLLKLLANKGKQTEARLTFAEVLRGRVAQLLMEQEESQVHMGSNWLSQEAAASKAIRQAGTLRRSAWVYLKSVVSPMLAEVIAFFDRNFNLDLLKTKEEWLRQLWLHLAANDKAINLHYEDCLSPKKRTVRETVPVQTSGYDGQLFQCHLPFSWLIRELVDKLWQDATVMTARTSESFQEVLRNAFDETEIGRQLSKATKSCTDPAEIMVRYIHDYVLMTQKITTGSEVEIKLFCRAVEHAVSIVRESQEIPLAPHVTDVHIAVDEGIRSCLSRFSQLVESWPDQLPTLETALCNRPNMKLDVAALRLALEKLSEALWQLTTTMDKQRWGSKLQSVGLLAEELFAAYKVNSTGQHPEGQLNHSLQGCRYLLARLRVVKLYLDHLCEEDQPLPMQQVERLWKVLGDEPNFKSRPTMKTLELFLVAQSKQAAFKHFAAGTTECCICLEELSQPVILPCKHVCDQGCLKNWLRPGRRTCPKCRHPVPDDFHLPVSLQSKEALRKHQAFRRRSNAFFMDVVSMFCFADDVPPDQEVIDMLLGFIVREVDGTRARTKGFSPFQDECVDRTPIIRSFLLQLLLRFKFLKVCEHLEKYFEEARGFAGNMDDAVEVCVIFVQCMENALTSQVDRVPQRQVHLIELAGSELERAAKHCKGFPNIPLMLQLNMIASVRSGLSIACDVMYSQVNSPAGRVVNEHSQRSLRRLFVNVQTLFRDFEAVTRWPKLFIPRHLYKRYGIDTLLSISQSPESQWLLPEEMRGNQGDVAPDRFVVYGKAYRRIREATARAILTHDISQFNNVLQGSDIPQQDRELLTLLAIFTEMTMARASTEQNANVICQIQQMLVQFSRSTDAIRNKELADRLILNNNEGHCAQLSFRPNQPPRQRSLSALIVHMSTVLATTPTNPLLEPLKALAAAPHTMLAHYLPTMPNDPLPELMKALADQQVGWYQCPNGHHYVIGDCTKPATVGKCHCGADIGGIGYKLMTGNLPGRQDDATSTGHIIGDAQDRPVTPIPERQLSKFATVITRFVLHASMLSGANTTLQPFTNFVRPVPLDINDFLWRHLNRDLDDLARVLGRSIDDATLLVHILLAIVSHSNNKVADWNVAWTTAQGRENWENAFNNVYIEPLLQDLDRRLEKANRLVDDNHRLLATSFHGVLSDYSTPPDQLSLENVIGLPEMWQYRPSVSLEHMSRCFVEHQARFPMLKMFLDNAIILSAMCHLPDIIHLITLLRTRYHRNIDLTEALTMKIAEFLKSLPEGQQGEECDRLVKCFGEIWTNIRPLLLQQESTPRPVNMDPSIDTQTTSLYHLLPMKEDATITSCVTAVVLFLIRKNNEFLDIYRRETNFQDDGYFRSWTDVSTGNVVSCDTARDLMPLVLSHCNYSLAIGQGTQVGYDFPALEKQLIDRFLSGKSKIEEKCETFQFRQEARDVAMFSAVRKQIPQETIGLPVQRQIVLESASLENVCVSLAAVDIAIFFLASAGGDGEKLLGEYLHRVLKMGRAARLHSDKARNYCRLKHALSLWQLLSVQRAQLLLANNQDPFDNVDISYTKQLEEEQTKALESILKKIDVKTLAAEMYEFVVVSDEKEKRKPDWSLRDTLVSYLDEKDAPEINGFLPHFPATILLEHVCDTWRVLANYMHHQEEDSTGNN</sequence>
<feature type="compositionally biased region" description="Basic and acidic residues" evidence="8">
    <location>
        <begin position="2233"/>
        <end position="2248"/>
    </location>
</feature>
<dbReference type="PANTHER" id="PTHR22605:SF16">
    <property type="entry name" value="E3 UBIQUITIN-PROTEIN LIGASE RNF213"/>
    <property type="match status" value="1"/>
</dbReference>
<evidence type="ECO:0000256" key="7">
    <source>
        <dbReference type="PROSITE-ProRule" id="PRU00175"/>
    </source>
</evidence>
<accession>A0A9J7L6G0</accession>
<proteinExistence type="predicted"/>
<dbReference type="FunFam" id="3.40.50.300:FF:000491">
    <property type="entry name" value="E3 ubiquitin-protein ligase RNF213"/>
    <property type="match status" value="1"/>
</dbReference>
<evidence type="ECO:0000259" key="9">
    <source>
        <dbReference type="PROSITE" id="PS50089"/>
    </source>
</evidence>
<dbReference type="KEGG" id="bfo:118415582"/>
<feature type="domain" description="RZ-type" evidence="10">
    <location>
        <begin position="3222"/>
        <end position="3292"/>
    </location>
</feature>
<dbReference type="GO" id="GO:0002376">
    <property type="term" value="P:immune system process"/>
    <property type="evidence" value="ECO:0007669"/>
    <property type="project" value="UniProtKB-KW"/>
</dbReference>
<comment type="subcellular location">
    <subcellularLocation>
        <location evidence="1">Cytoplasm</location>
    </subcellularLocation>
</comment>
<keyword evidence="11" id="KW-1185">Reference proteome</keyword>
<dbReference type="InterPro" id="IPR027417">
    <property type="entry name" value="P-loop_NTPase"/>
</dbReference>
<dbReference type="Gene3D" id="3.30.40.10">
    <property type="entry name" value="Zinc/RING finger domain, C3HC4 (zinc finger)"/>
    <property type="match status" value="1"/>
</dbReference>
<dbReference type="InterPro" id="IPR001841">
    <property type="entry name" value="Znf_RING"/>
</dbReference>
<dbReference type="GO" id="GO:0008270">
    <property type="term" value="F:zinc ion binding"/>
    <property type="evidence" value="ECO:0007669"/>
    <property type="project" value="UniProtKB-KW"/>
</dbReference>
<evidence type="ECO:0000256" key="8">
    <source>
        <dbReference type="SAM" id="MobiDB-lite"/>
    </source>
</evidence>
<feature type="domain" description="RING-type" evidence="9">
    <location>
        <begin position="2740"/>
        <end position="2779"/>
    </location>
</feature>
<evidence type="ECO:0000256" key="5">
    <source>
        <dbReference type="ARBA" id="ARBA00022833"/>
    </source>
</evidence>
<evidence type="ECO:0000256" key="1">
    <source>
        <dbReference type="ARBA" id="ARBA00004496"/>
    </source>
</evidence>
<dbReference type="SMART" id="SM00382">
    <property type="entry name" value="AAA"/>
    <property type="match status" value="2"/>
</dbReference>
<name>A0A9J7L6G0_BRAFL</name>
<dbReference type="InterPro" id="IPR046439">
    <property type="entry name" value="ZF_RZ_dom"/>
</dbReference>
<dbReference type="GO" id="GO:0016887">
    <property type="term" value="F:ATP hydrolysis activity"/>
    <property type="evidence" value="ECO:0007669"/>
    <property type="project" value="InterPro"/>
</dbReference>
<keyword evidence="3" id="KW-0479">Metal-binding</keyword>
<evidence type="ECO:0000313" key="11">
    <source>
        <dbReference type="Proteomes" id="UP000001554"/>
    </source>
</evidence>
<dbReference type="InterPro" id="IPR013083">
    <property type="entry name" value="Znf_RING/FYVE/PHD"/>
</dbReference>
<protein>
    <submittedName>
        <fullName evidence="12">LOW QUALITY PROTEIN: E3 ubiquitin-protein ligase rnf213-alpha-like</fullName>
    </submittedName>
</protein>
<dbReference type="Gene3D" id="3.40.50.300">
    <property type="entry name" value="P-loop containing nucleotide triphosphate hydrolases"/>
    <property type="match status" value="2"/>
</dbReference>
<feature type="region of interest" description="Disordered" evidence="8">
    <location>
        <begin position="2231"/>
        <end position="2262"/>
    </location>
</feature>
<evidence type="ECO:0000256" key="2">
    <source>
        <dbReference type="ARBA" id="ARBA00022490"/>
    </source>
</evidence>
<evidence type="ECO:0000256" key="4">
    <source>
        <dbReference type="ARBA" id="ARBA00022771"/>
    </source>
</evidence>
<gene>
    <name evidence="12" type="primary">LOC118415582</name>
</gene>
<evidence type="ECO:0000256" key="6">
    <source>
        <dbReference type="ARBA" id="ARBA00022859"/>
    </source>
</evidence>
<dbReference type="SUPFAM" id="SSF57850">
    <property type="entry name" value="RING/U-box"/>
    <property type="match status" value="1"/>
</dbReference>
<dbReference type="RefSeq" id="XP_035676169.1">
    <property type="nucleotide sequence ID" value="XM_035820276.1"/>
</dbReference>
<dbReference type="Pfam" id="PF13639">
    <property type="entry name" value="zf-RING_2"/>
    <property type="match status" value="1"/>
</dbReference>
<dbReference type="GO" id="GO:0005737">
    <property type="term" value="C:cytoplasm"/>
    <property type="evidence" value="ECO:0007669"/>
    <property type="project" value="UniProtKB-SubCell"/>
</dbReference>
<evidence type="ECO:0000259" key="10">
    <source>
        <dbReference type="PROSITE" id="PS51981"/>
    </source>
</evidence>
<keyword evidence="6" id="KW-0391">Immunity</keyword>
<dbReference type="Proteomes" id="UP000001554">
    <property type="component" value="Chromosome 5"/>
</dbReference>
<dbReference type="GO" id="GO:0004842">
    <property type="term" value="F:ubiquitin-protein transferase activity"/>
    <property type="evidence" value="ECO:0007669"/>
    <property type="project" value="InterPro"/>
</dbReference>
<dbReference type="SMART" id="SM00184">
    <property type="entry name" value="RING"/>
    <property type="match status" value="1"/>
</dbReference>
<dbReference type="PANTHER" id="PTHR22605">
    <property type="entry name" value="RZ-TYPE DOMAIN-CONTAINING PROTEIN"/>
    <property type="match status" value="1"/>
</dbReference>
<keyword evidence="5" id="KW-0862">Zinc</keyword>
<keyword evidence="2" id="KW-0963">Cytoplasm</keyword>
<dbReference type="PROSITE" id="PS50089">
    <property type="entry name" value="ZF_RING_2"/>
    <property type="match status" value="1"/>
</dbReference>
<organism evidence="11 12">
    <name type="scientific">Branchiostoma floridae</name>
    <name type="common">Florida lancelet</name>
    <name type="synonym">Amphioxus</name>
    <dbReference type="NCBI Taxonomy" id="7739"/>
    <lineage>
        <taxon>Eukaryota</taxon>
        <taxon>Metazoa</taxon>
        <taxon>Chordata</taxon>
        <taxon>Cephalochordata</taxon>
        <taxon>Leptocardii</taxon>
        <taxon>Amphioxiformes</taxon>
        <taxon>Branchiostomatidae</taxon>
        <taxon>Branchiostoma</taxon>
    </lineage>
</organism>
<dbReference type="Pfam" id="PF20173">
    <property type="entry name" value="ZnF_RZ-type"/>
    <property type="match status" value="1"/>
</dbReference>
<reference evidence="11" key="1">
    <citation type="journal article" date="2020" name="Nat. Ecol. Evol.">
        <title>Deeply conserved synteny resolves early events in vertebrate evolution.</title>
        <authorList>
            <person name="Simakov O."/>
            <person name="Marletaz F."/>
            <person name="Yue J.X."/>
            <person name="O'Connell B."/>
            <person name="Jenkins J."/>
            <person name="Brandt A."/>
            <person name="Calef R."/>
            <person name="Tung C.H."/>
            <person name="Huang T.K."/>
            <person name="Schmutz J."/>
            <person name="Satoh N."/>
            <person name="Yu J.K."/>
            <person name="Putnam N.H."/>
            <person name="Green R.E."/>
            <person name="Rokhsar D.S."/>
        </authorList>
    </citation>
    <scope>NUCLEOTIDE SEQUENCE [LARGE SCALE GENOMIC DNA]</scope>
    <source>
        <strain evidence="11">S238N-H82</strain>
    </source>
</reference>
<reference evidence="12" key="2">
    <citation type="submission" date="2025-08" db="UniProtKB">
        <authorList>
            <consortium name="RefSeq"/>
        </authorList>
    </citation>
    <scope>IDENTIFICATION</scope>
    <source>
        <strain evidence="12">S238N-H82</strain>
        <tissue evidence="12">Testes</tissue>
    </source>
</reference>
<evidence type="ECO:0000256" key="3">
    <source>
        <dbReference type="ARBA" id="ARBA00022723"/>
    </source>
</evidence>
<keyword evidence="4 7" id="KW-0863">Zinc-finger</keyword>
<dbReference type="SUPFAM" id="SSF52540">
    <property type="entry name" value="P-loop containing nucleoside triphosphate hydrolases"/>
    <property type="match status" value="2"/>
</dbReference>